<dbReference type="PANTHER" id="PTHR42753:SF2">
    <property type="entry name" value="PROLINE--TRNA LIGASE"/>
    <property type="match status" value="1"/>
</dbReference>
<proteinExistence type="inferred from homology"/>
<feature type="region of interest" description="Disordered" evidence="11">
    <location>
        <begin position="237"/>
        <end position="256"/>
    </location>
</feature>
<dbReference type="RefSeq" id="WP_144347781.1">
    <property type="nucleotide sequence ID" value="NZ_VMKP01000002.1"/>
</dbReference>
<evidence type="ECO:0000256" key="3">
    <source>
        <dbReference type="ARBA" id="ARBA00022490"/>
    </source>
</evidence>
<dbReference type="Proteomes" id="UP000316688">
    <property type="component" value="Unassembled WGS sequence"/>
</dbReference>
<dbReference type="InterPro" id="IPR044140">
    <property type="entry name" value="ProRS_anticodon_short"/>
</dbReference>
<dbReference type="Pfam" id="PF04073">
    <property type="entry name" value="tRNA_edit"/>
    <property type="match status" value="1"/>
</dbReference>
<comment type="subunit">
    <text evidence="2 10">Homodimer.</text>
</comment>
<feature type="compositionally biased region" description="Low complexity" evidence="11">
    <location>
        <begin position="240"/>
        <end position="249"/>
    </location>
</feature>
<dbReference type="InterPro" id="IPR002314">
    <property type="entry name" value="aa-tRNA-synt_IIb"/>
</dbReference>
<organism evidence="13 14">
    <name type="scientific">Spiribacter aquaticus</name>
    <dbReference type="NCBI Taxonomy" id="1935996"/>
    <lineage>
        <taxon>Bacteria</taxon>
        <taxon>Pseudomonadati</taxon>
        <taxon>Pseudomonadota</taxon>
        <taxon>Gammaproteobacteria</taxon>
        <taxon>Chromatiales</taxon>
        <taxon>Ectothiorhodospiraceae</taxon>
        <taxon>Spiribacter</taxon>
    </lineage>
</organism>
<dbReference type="InterPro" id="IPR033730">
    <property type="entry name" value="ProRS_core_prok"/>
</dbReference>
<dbReference type="GO" id="GO:0004827">
    <property type="term" value="F:proline-tRNA ligase activity"/>
    <property type="evidence" value="ECO:0007669"/>
    <property type="project" value="UniProtKB-UniRule"/>
</dbReference>
<comment type="subcellular location">
    <subcellularLocation>
        <location evidence="1 10">Cytoplasm</location>
    </subcellularLocation>
</comment>
<keyword evidence="5 10" id="KW-0547">Nucleotide-binding</keyword>
<dbReference type="InterPro" id="IPR036621">
    <property type="entry name" value="Anticodon-bd_dom_sf"/>
</dbReference>
<dbReference type="CDD" id="cd00861">
    <property type="entry name" value="ProRS_anticodon_short"/>
    <property type="match status" value="1"/>
</dbReference>
<dbReference type="InterPro" id="IPR004154">
    <property type="entry name" value="Anticodon-bd"/>
</dbReference>
<dbReference type="AlphaFoldDB" id="A0A557RK72"/>
<dbReference type="Pfam" id="PF03129">
    <property type="entry name" value="HGTP_anticodon"/>
    <property type="match status" value="1"/>
</dbReference>
<dbReference type="InterPro" id="IPR023717">
    <property type="entry name" value="Pro-tRNA-Synthase_IIa_type1"/>
</dbReference>
<evidence type="ECO:0000256" key="1">
    <source>
        <dbReference type="ARBA" id="ARBA00004496"/>
    </source>
</evidence>
<keyword evidence="7 10" id="KW-0648">Protein biosynthesis</keyword>
<evidence type="ECO:0000256" key="6">
    <source>
        <dbReference type="ARBA" id="ARBA00022840"/>
    </source>
</evidence>
<keyword evidence="6 10" id="KW-0067">ATP-binding</keyword>
<dbReference type="InterPro" id="IPR006195">
    <property type="entry name" value="aa-tRNA-synth_II"/>
</dbReference>
<dbReference type="Gene3D" id="3.30.930.10">
    <property type="entry name" value="Bira Bifunctional Protein, Domain 2"/>
    <property type="match status" value="2"/>
</dbReference>
<dbReference type="InterPro" id="IPR036754">
    <property type="entry name" value="YbaK/aa-tRNA-synt-asso_dom_sf"/>
</dbReference>
<dbReference type="CDD" id="cd00779">
    <property type="entry name" value="ProRS_core_prok"/>
    <property type="match status" value="1"/>
</dbReference>
<keyword evidence="14" id="KW-1185">Reference proteome</keyword>
<dbReference type="SUPFAM" id="SSF55826">
    <property type="entry name" value="YbaK/ProRS associated domain"/>
    <property type="match status" value="1"/>
</dbReference>
<protein>
    <recommendedName>
        <fullName evidence="10">Proline--tRNA ligase</fullName>
        <ecNumber evidence="10">6.1.1.15</ecNumber>
    </recommendedName>
    <alternativeName>
        <fullName evidence="10">Prolyl-tRNA synthetase</fullName>
        <shortName evidence="10">ProRS</shortName>
    </alternativeName>
</protein>
<dbReference type="SUPFAM" id="SSF55681">
    <property type="entry name" value="Class II aaRS and biotin synthetases"/>
    <property type="match status" value="1"/>
</dbReference>
<evidence type="ECO:0000256" key="5">
    <source>
        <dbReference type="ARBA" id="ARBA00022741"/>
    </source>
</evidence>
<dbReference type="Pfam" id="PF00587">
    <property type="entry name" value="tRNA-synt_2b"/>
    <property type="match status" value="1"/>
</dbReference>
<dbReference type="SUPFAM" id="SSF52954">
    <property type="entry name" value="Class II aaRS ABD-related"/>
    <property type="match status" value="1"/>
</dbReference>
<dbReference type="InterPro" id="IPR045864">
    <property type="entry name" value="aa-tRNA-synth_II/BPL/LPL"/>
</dbReference>
<keyword evidence="8 10" id="KW-0030">Aminoacyl-tRNA synthetase</keyword>
<dbReference type="InterPro" id="IPR050062">
    <property type="entry name" value="Pro-tRNA_synthetase"/>
</dbReference>
<dbReference type="NCBIfam" id="TIGR00409">
    <property type="entry name" value="proS_fam_II"/>
    <property type="match status" value="1"/>
</dbReference>
<name>A0A557RK72_9GAMM</name>
<dbReference type="PROSITE" id="PS50862">
    <property type="entry name" value="AA_TRNA_LIGASE_II"/>
    <property type="match status" value="1"/>
</dbReference>
<gene>
    <name evidence="10" type="primary">proS</name>
    <name evidence="13" type="ORF">FPL11_05725</name>
</gene>
<keyword evidence="3 10" id="KW-0963">Cytoplasm</keyword>
<comment type="domain">
    <text evidence="10">Consists of three domains: the N-terminal catalytic domain, the editing domain and the C-terminal anticodon-binding domain.</text>
</comment>
<evidence type="ECO:0000256" key="10">
    <source>
        <dbReference type="HAMAP-Rule" id="MF_01569"/>
    </source>
</evidence>
<dbReference type="HAMAP" id="MF_01569">
    <property type="entry name" value="Pro_tRNA_synth_type1"/>
    <property type="match status" value="1"/>
</dbReference>
<dbReference type="GO" id="GO:0006433">
    <property type="term" value="P:prolyl-tRNA aminoacylation"/>
    <property type="evidence" value="ECO:0007669"/>
    <property type="project" value="UniProtKB-UniRule"/>
</dbReference>
<evidence type="ECO:0000256" key="7">
    <source>
        <dbReference type="ARBA" id="ARBA00022917"/>
    </source>
</evidence>
<dbReference type="NCBIfam" id="NF006625">
    <property type="entry name" value="PRK09194.1"/>
    <property type="match status" value="1"/>
</dbReference>
<dbReference type="GO" id="GO:0002161">
    <property type="term" value="F:aminoacyl-tRNA deacylase activity"/>
    <property type="evidence" value="ECO:0007669"/>
    <property type="project" value="InterPro"/>
</dbReference>
<dbReference type="InterPro" id="IPR002316">
    <property type="entry name" value="Pro-tRNA-ligase_IIa"/>
</dbReference>
<dbReference type="Gene3D" id="3.90.960.10">
    <property type="entry name" value="YbaK/aminoacyl-tRNA synthetase-associated domain"/>
    <property type="match status" value="1"/>
</dbReference>
<dbReference type="GO" id="GO:0005524">
    <property type="term" value="F:ATP binding"/>
    <property type="evidence" value="ECO:0007669"/>
    <property type="project" value="UniProtKB-UniRule"/>
</dbReference>
<evidence type="ECO:0000256" key="8">
    <source>
        <dbReference type="ARBA" id="ARBA00023146"/>
    </source>
</evidence>
<dbReference type="Gene3D" id="3.40.50.800">
    <property type="entry name" value="Anticodon-binding domain"/>
    <property type="match status" value="1"/>
</dbReference>
<dbReference type="CDD" id="cd04334">
    <property type="entry name" value="ProRS-INS"/>
    <property type="match status" value="1"/>
</dbReference>
<comment type="similarity">
    <text evidence="10">Belongs to the class-II aminoacyl-tRNA synthetase family. ProS type 1 subfamily.</text>
</comment>
<dbReference type="InterPro" id="IPR007214">
    <property type="entry name" value="YbaK/aa-tRNA-synth-assoc-dom"/>
</dbReference>
<evidence type="ECO:0000256" key="9">
    <source>
        <dbReference type="ARBA" id="ARBA00047671"/>
    </source>
</evidence>
<comment type="caution">
    <text evidence="13">The sequence shown here is derived from an EMBL/GenBank/DDBJ whole genome shotgun (WGS) entry which is preliminary data.</text>
</comment>
<evidence type="ECO:0000256" key="11">
    <source>
        <dbReference type="SAM" id="MobiDB-lite"/>
    </source>
</evidence>
<sequence length="571" mass="62686">MRTSRFPLFTSKETPADAEIVSHQLMLRAGLIKRLGAGLYTWQPLGLRVMRRVERIVREEMDRINGLEVLMPAVQPAELWRESGRWSLYGPELLRLEDRHERDYCIGPTHEEVITDYLRQELRSYRQLPVTYYQIQTKFRDEIRPRFGVMRAREFVMKDAYSFHLDQDSLETTYRDMHAAYSAIFSRLGLRFRSVGADSGAIGGSVSEEFMVLADSGEDEIASCDQCDYAANTELARSRPAAPAATDPLPAERRSTPGIESVAEQCTLLGLTPGQVIKSVVVMADEAPAVLFVAGDDELNEVKAAHALGAETVRLAEPAEALAATGVPRGFIGPRDLPAGLTQLVDHRAATRVNFSSGANQADGHWINLNWDRDMPLPPTADLRTALAGEGCPRCADGRLEIHRGIEVGHIFQLGTKYSEAMDARVLDEAGDARPLIMGCYGIGVSRVVAAAIEQNHDARGIRWPAPLAPFDVAIVSIGAERSAAVAEAAERLYADLQAAGLDPLWDDRDARPGVKFADMELIGIPHRVVIGERGLNAGELEYRARDATASEALPLDDAANRLVARIQDGA</sequence>
<evidence type="ECO:0000313" key="14">
    <source>
        <dbReference type="Proteomes" id="UP000316688"/>
    </source>
</evidence>
<dbReference type="FunFam" id="3.30.930.10:FF:000042">
    <property type="entry name" value="probable proline--tRNA ligase, mitochondrial"/>
    <property type="match status" value="1"/>
</dbReference>
<dbReference type="EC" id="6.1.1.15" evidence="10"/>
<dbReference type="InterPro" id="IPR004500">
    <property type="entry name" value="Pro-tRNA-synth_IIa_bac-type"/>
</dbReference>
<evidence type="ECO:0000256" key="4">
    <source>
        <dbReference type="ARBA" id="ARBA00022598"/>
    </source>
</evidence>
<comment type="catalytic activity">
    <reaction evidence="9 10">
        <text>tRNA(Pro) + L-proline + ATP = L-prolyl-tRNA(Pro) + AMP + diphosphate</text>
        <dbReference type="Rhea" id="RHEA:14305"/>
        <dbReference type="Rhea" id="RHEA-COMP:9700"/>
        <dbReference type="Rhea" id="RHEA-COMP:9702"/>
        <dbReference type="ChEBI" id="CHEBI:30616"/>
        <dbReference type="ChEBI" id="CHEBI:33019"/>
        <dbReference type="ChEBI" id="CHEBI:60039"/>
        <dbReference type="ChEBI" id="CHEBI:78442"/>
        <dbReference type="ChEBI" id="CHEBI:78532"/>
        <dbReference type="ChEBI" id="CHEBI:456215"/>
        <dbReference type="EC" id="6.1.1.15"/>
    </reaction>
</comment>
<feature type="domain" description="Aminoacyl-transfer RNA synthetases class-II family profile" evidence="12">
    <location>
        <begin position="33"/>
        <end position="465"/>
    </location>
</feature>
<evidence type="ECO:0000256" key="2">
    <source>
        <dbReference type="ARBA" id="ARBA00011738"/>
    </source>
</evidence>
<dbReference type="GO" id="GO:0005829">
    <property type="term" value="C:cytosol"/>
    <property type="evidence" value="ECO:0007669"/>
    <property type="project" value="TreeGrafter"/>
</dbReference>
<dbReference type="PRINTS" id="PR01046">
    <property type="entry name" value="TRNASYNTHPRO"/>
</dbReference>
<dbReference type="EMBL" id="VMKP01000002">
    <property type="protein sequence ID" value="TVO65564.1"/>
    <property type="molecule type" value="Genomic_DNA"/>
</dbReference>
<comment type="function">
    <text evidence="10">Catalyzes the attachment of proline to tRNA(Pro) in a two-step reaction: proline is first activated by ATP to form Pro-AMP and then transferred to the acceptor end of tRNA(Pro). As ProRS can inadvertently accommodate and process non-cognate amino acids such as alanine and cysteine, to avoid such errors it has two additional distinct editing activities against alanine. One activity is designated as 'pretransfer' editing and involves the tRNA(Pro)-independent hydrolysis of activated Ala-AMP. The other activity is designated 'posttransfer' editing and involves deacylation of mischarged Ala-tRNA(Pro). The misacylated Cys-tRNA(Pro) is not edited by ProRS.</text>
</comment>
<keyword evidence="4 10" id="KW-0436">Ligase</keyword>
<evidence type="ECO:0000313" key="13">
    <source>
        <dbReference type="EMBL" id="TVO65564.1"/>
    </source>
</evidence>
<evidence type="ECO:0000259" key="12">
    <source>
        <dbReference type="PROSITE" id="PS50862"/>
    </source>
</evidence>
<reference evidence="13 14" key="1">
    <citation type="submission" date="2019-07" db="EMBL/GenBank/DDBJ databases">
        <title>Reclasification of Spiribacter aquaticus.</title>
        <authorList>
            <person name="Leon M.J."/>
            <person name="Sanchez-Porro C."/>
            <person name="Ventosa A."/>
        </authorList>
    </citation>
    <scope>NUCLEOTIDE SEQUENCE [LARGE SCALE GENOMIC DNA]</scope>
    <source>
        <strain evidence="13 14">SP30</strain>
    </source>
</reference>
<dbReference type="PANTHER" id="PTHR42753">
    <property type="entry name" value="MITOCHONDRIAL RIBOSOME PROTEIN L39/PROLYL-TRNA LIGASE FAMILY MEMBER"/>
    <property type="match status" value="1"/>
</dbReference>
<accession>A0A557RK72</accession>